<dbReference type="AlphaFoldDB" id="A0A0E9PFP8"/>
<reference evidence="1" key="2">
    <citation type="journal article" date="2015" name="Fish Shellfish Immunol.">
        <title>Early steps in the European eel (Anguilla anguilla)-Vibrio vulnificus interaction in the gills: Role of the RtxA13 toxin.</title>
        <authorList>
            <person name="Callol A."/>
            <person name="Pajuelo D."/>
            <person name="Ebbesson L."/>
            <person name="Teles M."/>
            <person name="MacKenzie S."/>
            <person name="Amaro C."/>
        </authorList>
    </citation>
    <scope>NUCLEOTIDE SEQUENCE</scope>
</reference>
<accession>A0A0E9PFP8</accession>
<dbReference type="EMBL" id="GBXM01105889">
    <property type="protein sequence ID" value="JAH02688.1"/>
    <property type="molecule type" value="Transcribed_RNA"/>
</dbReference>
<reference evidence="1" key="1">
    <citation type="submission" date="2014-11" db="EMBL/GenBank/DDBJ databases">
        <authorList>
            <person name="Amaro Gonzalez C."/>
        </authorList>
    </citation>
    <scope>NUCLEOTIDE SEQUENCE</scope>
</reference>
<protein>
    <submittedName>
        <fullName evidence="1">Uncharacterized protein</fullName>
    </submittedName>
</protein>
<organism evidence="1">
    <name type="scientific">Anguilla anguilla</name>
    <name type="common">European freshwater eel</name>
    <name type="synonym">Muraena anguilla</name>
    <dbReference type="NCBI Taxonomy" id="7936"/>
    <lineage>
        <taxon>Eukaryota</taxon>
        <taxon>Metazoa</taxon>
        <taxon>Chordata</taxon>
        <taxon>Craniata</taxon>
        <taxon>Vertebrata</taxon>
        <taxon>Euteleostomi</taxon>
        <taxon>Actinopterygii</taxon>
        <taxon>Neopterygii</taxon>
        <taxon>Teleostei</taxon>
        <taxon>Anguilliformes</taxon>
        <taxon>Anguillidae</taxon>
        <taxon>Anguilla</taxon>
    </lineage>
</organism>
<name>A0A0E9PFP8_ANGAN</name>
<sequence>MRSTLNYCISVMKTYRFLSFPLEYVIFASSVTY</sequence>
<proteinExistence type="predicted"/>
<evidence type="ECO:0000313" key="1">
    <source>
        <dbReference type="EMBL" id="JAH02688.1"/>
    </source>
</evidence>